<reference evidence="1" key="1">
    <citation type="submission" date="2023-01" db="EMBL/GenBank/DDBJ databases">
        <title>Colletotrichum chrysophilum M932 genome sequence.</title>
        <authorList>
            <person name="Baroncelli R."/>
        </authorList>
    </citation>
    <scope>NUCLEOTIDE SEQUENCE</scope>
    <source>
        <strain evidence="1">M932</strain>
    </source>
</reference>
<evidence type="ECO:0000313" key="2">
    <source>
        <dbReference type="Proteomes" id="UP001243330"/>
    </source>
</evidence>
<comment type="caution">
    <text evidence="1">The sequence shown here is derived from an EMBL/GenBank/DDBJ whole genome shotgun (WGS) entry which is preliminary data.</text>
</comment>
<dbReference type="AlphaFoldDB" id="A0AAD9EJU7"/>
<name>A0AAD9EJU7_9PEZI</name>
<evidence type="ECO:0000313" key="1">
    <source>
        <dbReference type="EMBL" id="KAK1850082.1"/>
    </source>
</evidence>
<organism evidence="1 2">
    <name type="scientific">Colletotrichum chrysophilum</name>
    <dbReference type="NCBI Taxonomy" id="1836956"/>
    <lineage>
        <taxon>Eukaryota</taxon>
        <taxon>Fungi</taxon>
        <taxon>Dikarya</taxon>
        <taxon>Ascomycota</taxon>
        <taxon>Pezizomycotina</taxon>
        <taxon>Sordariomycetes</taxon>
        <taxon>Hypocreomycetidae</taxon>
        <taxon>Glomerellales</taxon>
        <taxon>Glomerellaceae</taxon>
        <taxon>Colletotrichum</taxon>
        <taxon>Colletotrichum gloeosporioides species complex</taxon>
    </lineage>
</organism>
<protein>
    <submittedName>
        <fullName evidence="1">Uncharacterized protein</fullName>
    </submittedName>
</protein>
<sequence length="120" mass="12657">MLLPLLTHPDAAAAAAASFSNPPTRGRYHLGLGVETVHAECGDGHVWCGAACLSISIVLRTLQGLGADAWMNKCEGRHNVIGRWDRMRLGVDGMQGECGTSCQLIIWAEIGGGWGVVKCG</sequence>
<proteinExistence type="predicted"/>
<dbReference type="Proteomes" id="UP001243330">
    <property type="component" value="Unassembled WGS sequence"/>
</dbReference>
<dbReference type="EMBL" id="JAQOWY010000128">
    <property type="protein sequence ID" value="KAK1850082.1"/>
    <property type="molecule type" value="Genomic_DNA"/>
</dbReference>
<accession>A0AAD9EJU7</accession>
<keyword evidence="2" id="KW-1185">Reference proteome</keyword>
<gene>
    <name evidence="1" type="ORF">CCHR01_07320</name>
</gene>